<evidence type="ECO:0000259" key="2">
    <source>
        <dbReference type="PROSITE" id="PS50097"/>
    </source>
</evidence>
<keyword evidence="4" id="KW-1185">Reference proteome</keyword>
<dbReference type="CDD" id="cd18186">
    <property type="entry name" value="BTB_POZ_ZBTB_KLHL-like"/>
    <property type="match status" value="1"/>
</dbReference>
<feature type="domain" description="BTB" evidence="2">
    <location>
        <begin position="8"/>
        <end position="74"/>
    </location>
</feature>
<evidence type="ECO:0000313" key="4">
    <source>
        <dbReference type="Proteomes" id="UP000235672"/>
    </source>
</evidence>
<evidence type="ECO:0000313" key="3">
    <source>
        <dbReference type="EMBL" id="PMD25079.1"/>
    </source>
</evidence>
<organism evidence="3 4">
    <name type="scientific">Hyaloscypha hepaticicola</name>
    <dbReference type="NCBI Taxonomy" id="2082293"/>
    <lineage>
        <taxon>Eukaryota</taxon>
        <taxon>Fungi</taxon>
        <taxon>Dikarya</taxon>
        <taxon>Ascomycota</taxon>
        <taxon>Pezizomycotina</taxon>
        <taxon>Leotiomycetes</taxon>
        <taxon>Helotiales</taxon>
        <taxon>Hyaloscyphaceae</taxon>
        <taxon>Hyaloscypha</taxon>
    </lineage>
</organism>
<dbReference type="EMBL" id="KZ613471">
    <property type="protein sequence ID" value="PMD25079.1"/>
    <property type="molecule type" value="Genomic_DNA"/>
</dbReference>
<dbReference type="Gene3D" id="3.30.710.10">
    <property type="entry name" value="Potassium Channel Kv1.1, Chain A"/>
    <property type="match status" value="1"/>
</dbReference>
<dbReference type="InterPro" id="IPR011333">
    <property type="entry name" value="SKP1/BTB/POZ_sf"/>
</dbReference>
<reference evidence="3 4" key="1">
    <citation type="submission" date="2016-05" db="EMBL/GenBank/DDBJ databases">
        <title>A degradative enzymes factory behind the ericoid mycorrhizal symbiosis.</title>
        <authorList>
            <consortium name="DOE Joint Genome Institute"/>
            <person name="Martino E."/>
            <person name="Morin E."/>
            <person name="Grelet G."/>
            <person name="Kuo A."/>
            <person name="Kohler A."/>
            <person name="Daghino S."/>
            <person name="Barry K."/>
            <person name="Choi C."/>
            <person name="Cichocki N."/>
            <person name="Clum A."/>
            <person name="Copeland A."/>
            <person name="Hainaut M."/>
            <person name="Haridas S."/>
            <person name="Labutti K."/>
            <person name="Lindquist E."/>
            <person name="Lipzen A."/>
            <person name="Khouja H.-R."/>
            <person name="Murat C."/>
            <person name="Ohm R."/>
            <person name="Olson A."/>
            <person name="Spatafora J."/>
            <person name="Veneault-Fourrey C."/>
            <person name="Henrissat B."/>
            <person name="Grigoriev I."/>
            <person name="Martin F."/>
            <person name="Perotto S."/>
        </authorList>
    </citation>
    <scope>NUCLEOTIDE SEQUENCE [LARGE SCALE GENOMIC DNA]</scope>
    <source>
        <strain evidence="3 4">UAMH 7357</strain>
    </source>
</reference>
<accession>A0A2J6QFL9</accession>
<dbReference type="PROSITE" id="PS50097">
    <property type="entry name" value="BTB"/>
    <property type="match status" value="1"/>
</dbReference>
<dbReference type="OrthoDB" id="194443at2759"/>
<dbReference type="Proteomes" id="UP000235672">
    <property type="component" value="Unassembled WGS sequence"/>
</dbReference>
<protein>
    <recommendedName>
        <fullName evidence="2">BTB domain-containing protein</fullName>
    </recommendedName>
</protein>
<dbReference type="Pfam" id="PF00651">
    <property type="entry name" value="BTB"/>
    <property type="match status" value="1"/>
</dbReference>
<sequence>MIEFYEGPMVIVIVGVTEYRLYQRLLCHCSTFFNGAFNSNFIESETRKLTLDCSTESFELAIQWMYTGGAVLPPTVVSDSDKVSRLLDFLKLADFLHLTGPFTSIDEAIHEIVTDRSNLQSKHIKEAMKLPAGTPARQIIVQACVGPYLESLGWSYVSNVLGSISDFRFKTELDELDGFAAELLRLFGETARKKQSGKHGQSMVPDPATGESMFYK</sequence>
<proteinExistence type="predicted"/>
<name>A0A2J6QFL9_9HELO</name>
<evidence type="ECO:0000256" key="1">
    <source>
        <dbReference type="SAM" id="MobiDB-lite"/>
    </source>
</evidence>
<dbReference type="InterPro" id="IPR000210">
    <property type="entry name" value="BTB/POZ_dom"/>
</dbReference>
<dbReference type="SMART" id="SM00225">
    <property type="entry name" value="BTB"/>
    <property type="match status" value="1"/>
</dbReference>
<dbReference type="AlphaFoldDB" id="A0A2J6QFL9"/>
<gene>
    <name evidence="3" type="ORF">NA56DRAFT_642874</name>
</gene>
<dbReference type="SUPFAM" id="SSF54695">
    <property type="entry name" value="POZ domain"/>
    <property type="match status" value="1"/>
</dbReference>
<feature type="region of interest" description="Disordered" evidence="1">
    <location>
        <begin position="195"/>
        <end position="216"/>
    </location>
</feature>